<protein>
    <submittedName>
        <fullName evidence="1">Uncharacterized protein</fullName>
    </submittedName>
</protein>
<sequence>MDEKDFASAELHQEILQRDLNAVMLKAGLDLNTLAKQGCICCDVGAGAEILALNHYQPRILIASEPSDYHSGRGEIETSLAKIKTIAPIELIRGEPTMALKLCAQQQRKVGLVTWLNFFTLARPLLTDGGVAVASVDWIDPNYWGGQEN</sequence>
<organism evidence="1 2">
    <name type="scientific">Candidatus Beckwithbacteria bacterium GW2011_GWA2_43_10</name>
    <dbReference type="NCBI Taxonomy" id="1618369"/>
    <lineage>
        <taxon>Bacteria</taxon>
        <taxon>Candidatus Beckwithiibacteriota</taxon>
    </lineage>
</organism>
<evidence type="ECO:0000313" key="1">
    <source>
        <dbReference type="EMBL" id="KKS80612.1"/>
    </source>
</evidence>
<reference evidence="1 2" key="1">
    <citation type="journal article" date="2015" name="Nature">
        <title>rRNA introns, odd ribosomes, and small enigmatic genomes across a large radiation of phyla.</title>
        <authorList>
            <person name="Brown C.T."/>
            <person name="Hug L.A."/>
            <person name="Thomas B.C."/>
            <person name="Sharon I."/>
            <person name="Castelle C.J."/>
            <person name="Singh A."/>
            <person name="Wilkins M.J."/>
            <person name="Williams K.H."/>
            <person name="Banfield J.F."/>
        </authorList>
    </citation>
    <scope>NUCLEOTIDE SEQUENCE [LARGE SCALE GENOMIC DNA]</scope>
</reference>
<gene>
    <name evidence="1" type="ORF">UV54_C0002G0024</name>
</gene>
<dbReference type="AlphaFoldDB" id="A0A0G1C4Y5"/>
<dbReference type="EMBL" id="LCEW01000002">
    <property type="protein sequence ID" value="KKS80612.1"/>
    <property type="molecule type" value="Genomic_DNA"/>
</dbReference>
<dbReference type="STRING" id="1618369.UV54_C0002G0024"/>
<comment type="caution">
    <text evidence="1">The sequence shown here is derived from an EMBL/GenBank/DDBJ whole genome shotgun (WGS) entry which is preliminary data.</text>
</comment>
<accession>A0A0G1C4Y5</accession>
<evidence type="ECO:0000313" key="2">
    <source>
        <dbReference type="Proteomes" id="UP000034213"/>
    </source>
</evidence>
<proteinExistence type="predicted"/>
<dbReference type="Proteomes" id="UP000034213">
    <property type="component" value="Unassembled WGS sequence"/>
</dbReference>
<name>A0A0G1C4Y5_9BACT</name>